<dbReference type="EMBL" id="JAULSO010000002">
    <property type="protein sequence ID" value="KAK3690350.1"/>
    <property type="molecule type" value="Genomic_DNA"/>
</dbReference>
<keyword evidence="3" id="KW-1185">Reference proteome</keyword>
<organism evidence="2 3">
    <name type="scientific">Podospora appendiculata</name>
    <dbReference type="NCBI Taxonomy" id="314037"/>
    <lineage>
        <taxon>Eukaryota</taxon>
        <taxon>Fungi</taxon>
        <taxon>Dikarya</taxon>
        <taxon>Ascomycota</taxon>
        <taxon>Pezizomycotina</taxon>
        <taxon>Sordariomycetes</taxon>
        <taxon>Sordariomycetidae</taxon>
        <taxon>Sordariales</taxon>
        <taxon>Podosporaceae</taxon>
        <taxon>Podospora</taxon>
    </lineage>
</organism>
<keyword evidence="1" id="KW-1133">Transmembrane helix</keyword>
<comment type="caution">
    <text evidence="2">The sequence shown here is derived from an EMBL/GenBank/DDBJ whole genome shotgun (WGS) entry which is preliminary data.</text>
</comment>
<accession>A0AAE0XCU5</accession>
<reference evidence="2" key="1">
    <citation type="journal article" date="2023" name="Mol. Phylogenet. Evol.">
        <title>Genome-scale phylogeny and comparative genomics of the fungal order Sordariales.</title>
        <authorList>
            <person name="Hensen N."/>
            <person name="Bonometti L."/>
            <person name="Westerberg I."/>
            <person name="Brannstrom I.O."/>
            <person name="Guillou S."/>
            <person name="Cros-Aarteil S."/>
            <person name="Calhoun S."/>
            <person name="Haridas S."/>
            <person name="Kuo A."/>
            <person name="Mondo S."/>
            <person name="Pangilinan J."/>
            <person name="Riley R."/>
            <person name="LaButti K."/>
            <person name="Andreopoulos B."/>
            <person name="Lipzen A."/>
            <person name="Chen C."/>
            <person name="Yan M."/>
            <person name="Daum C."/>
            <person name="Ng V."/>
            <person name="Clum A."/>
            <person name="Steindorff A."/>
            <person name="Ohm R.A."/>
            <person name="Martin F."/>
            <person name="Silar P."/>
            <person name="Natvig D.O."/>
            <person name="Lalanne C."/>
            <person name="Gautier V."/>
            <person name="Ament-Velasquez S.L."/>
            <person name="Kruys A."/>
            <person name="Hutchinson M.I."/>
            <person name="Powell A.J."/>
            <person name="Barry K."/>
            <person name="Miller A.N."/>
            <person name="Grigoriev I.V."/>
            <person name="Debuchy R."/>
            <person name="Gladieux P."/>
            <person name="Hiltunen Thoren M."/>
            <person name="Johannesson H."/>
        </authorList>
    </citation>
    <scope>NUCLEOTIDE SEQUENCE</scope>
    <source>
        <strain evidence="2">CBS 314.62</strain>
    </source>
</reference>
<gene>
    <name evidence="2" type="ORF">B0T22DRAFT_463439</name>
</gene>
<evidence type="ECO:0000256" key="1">
    <source>
        <dbReference type="SAM" id="Phobius"/>
    </source>
</evidence>
<name>A0AAE0XCU5_9PEZI</name>
<evidence type="ECO:0000313" key="3">
    <source>
        <dbReference type="Proteomes" id="UP001270362"/>
    </source>
</evidence>
<dbReference type="Proteomes" id="UP001270362">
    <property type="component" value="Unassembled WGS sequence"/>
</dbReference>
<proteinExistence type="predicted"/>
<keyword evidence="1" id="KW-0812">Transmembrane</keyword>
<dbReference type="AlphaFoldDB" id="A0AAE0XCU5"/>
<reference evidence="2" key="2">
    <citation type="submission" date="2023-06" db="EMBL/GenBank/DDBJ databases">
        <authorList>
            <consortium name="Lawrence Berkeley National Laboratory"/>
            <person name="Haridas S."/>
            <person name="Hensen N."/>
            <person name="Bonometti L."/>
            <person name="Westerberg I."/>
            <person name="Brannstrom I.O."/>
            <person name="Guillou S."/>
            <person name="Cros-Aarteil S."/>
            <person name="Calhoun S."/>
            <person name="Kuo A."/>
            <person name="Mondo S."/>
            <person name="Pangilinan J."/>
            <person name="Riley R."/>
            <person name="Labutti K."/>
            <person name="Andreopoulos B."/>
            <person name="Lipzen A."/>
            <person name="Chen C."/>
            <person name="Yanf M."/>
            <person name="Daum C."/>
            <person name="Ng V."/>
            <person name="Clum A."/>
            <person name="Steindorff A."/>
            <person name="Ohm R."/>
            <person name="Martin F."/>
            <person name="Silar P."/>
            <person name="Natvig D."/>
            <person name="Lalanne C."/>
            <person name="Gautier V."/>
            <person name="Ament-Velasquez S.L."/>
            <person name="Kruys A."/>
            <person name="Hutchinson M.I."/>
            <person name="Powell A.J."/>
            <person name="Barry K."/>
            <person name="Miller A.N."/>
            <person name="Grigoriev I.V."/>
            <person name="Debuchy R."/>
            <person name="Gladieux P."/>
            <person name="Thoren M.H."/>
            <person name="Johannesson H."/>
        </authorList>
    </citation>
    <scope>NUCLEOTIDE SEQUENCE</scope>
    <source>
        <strain evidence="2">CBS 314.62</strain>
    </source>
</reference>
<sequence length="88" mass="10098">MNDPRHARAADIVVHDLIFMVIFVATYVTLNALFHRRGSLPRLHHLVHFRLQLWRRLSPRRRVRPALVSFSVSIIAILIIIASAPISA</sequence>
<feature type="transmembrane region" description="Helical" evidence="1">
    <location>
        <begin position="65"/>
        <end position="86"/>
    </location>
</feature>
<protein>
    <submittedName>
        <fullName evidence="2">Uncharacterized protein</fullName>
    </submittedName>
</protein>
<feature type="transmembrane region" description="Helical" evidence="1">
    <location>
        <begin position="12"/>
        <end position="34"/>
    </location>
</feature>
<keyword evidence="1" id="KW-0472">Membrane</keyword>
<evidence type="ECO:0000313" key="2">
    <source>
        <dbReference type="EMBL" id="KAK3690350.1"/>
    </source>
</evidence>